<dbReference type="GO" id="GO:0005634">
    <property type="term" value="C:nucleus"/>
    <property type="evidence" value="ECO:0007669"/>
    <property type="project" value="TreeGrafter"/>
</dbReference>
<feature type="compositionally biased region" description="Polar residues" evidence="2">
    <location>
        <begin position="15"/>
        <end position="28"/>
    </location>
</feature>
<sequence length="448" mass="49344">MSSSKRKQPDDFNSPIFTNKSRARSTGESIARIDPTYGQKFALPGLDEDTREDDGDSLNYDEETDAISYLMSVRQEASGIPNLLVAPKDDKEDHDIYESGASDHIALYKDGAYYAAPSSEHEDESSNHDNNIAYFDSILARFEILRTQLQQTPPAELIAQLGPDHPTYIGTMNTATARLWRWKMKNVNPKPAQVATMDKRTVLKLLGLLTSGNLLRQGTKTVDVGASRWAWSLLARLPERGELTSEEIGVVRELGKKAVLVGMGLKTDTDMNEGIAELEANQEDQAEEGEEDIAVVNDEEIDLEEDEEDGEVDLGMSHSHPPQARDLQAPIMTSDPADVSHGNMTPEKETLAHIDDAGILPLGTTSAQDELAAAKAQMLQALDNPTQDDQTDIALEKVAPEAEETPTAPDDLDNWNTKATIDMILTVAGEIFGQRDLLEFRQIWDQVG</sequence>
<dbReference type="EMBL" id="CAJVRL010000014">
    <property type="protein sequence ID" value="CAG8949558.1"/>
    <property type="molecule type" value="Genomic_DNA"/>
</dbReference>
<dbReference type="AlphaFoldDB" id="A0A9N9KMS4"/>
<dbReference type="Gene3D" id="1.20.58.1070">
    <property type="match status" value="1"/>
</dbReference>
<dbReference type="GO" id="GO:0000387">
    <property type="term" value="P:spliceosomal snRNP assembly"/>
    <property type="evidence" value="ECO:0007669"/>
    <property type="project" value="InterPro"/>
</dbReference>
<reference evidence="3" key="1">
    <citation type="submission" date="2021-07" db="EMBL/GenBank/DDBJ databases">
        <authorList>
            <person name="Durling M."/>
        </authorList>
    </citation>
    <scope>NUCLEOTIDE SEQUENCE</scope>
</reference>
<evidence type="ECO:0000256" key="2">
    <source>
        <dbReference type="SAM" id="MobiDB-lite"/>
    </source>
</evidence>
<protein>
    <recommendedName>
        <fullName evidence="5">V-snare</fullName>
    </recommendedName>
</protein>
<dbReference type="InterPro" id="IPR035426">
    <property type="entry name" value="Gemin2/Brr1"/>
</dbReference>
<evidence type="ECO:0008006" key="5">
    <source>
        <dbReference type="Google" id="ProtNLM"/>
    </source>
</evidence>
<dbReference type="PANTHER" id="PTHR12794:SF0">
    <property type="entry name" value="GEM-ASSOCIATED PROTEIN 2"/>
    <property type="match status" value="1"/>
</dbReference>
<accession>A0A9N9KMS4</accession>
<evidence type="ECO:0000256" key="1">
    <source>
        <dbReference type="ARBA" id="ARBA00025758"/>
    </source>
</evidence>
<evidence type="ECO:0000313" key="3">
    <source>
        <dbReference type="EMBL" id="CAG8949558.1"/>
    </source>
</evidence>
<comment type="similarity">
    <text evidence="1">Belongs to the gemin-2 family.</text>
</comment>
<dbReference type="PANTHER" id="PTHR12794">
    <property type="entry name" value="GEMIN2"/>
    <property type="match status" value="1"/>
</dbReference>
<dbReference type="Pfam" id="PF04938">
    <property type="entry name" value="SIP1"/>
    <property type="match status" value="1"/>
</dbReference>
<gene>
    <name evidence="3" type="ORF">HYFRA_00007791</name>
</gene>
<evidence type="ECO:0000313" key="4">
    <source>
        <dbReference type="Proteomes" id="UP000696280"/>
    </source>
</evidence>
<keyword evidence="4" id="KW-1185">Reference proteome</keyword>
<name>A0A9N9KMS4_9HELO</name>
<feature type="region of interest" description="Disordered" evidence="2">
    <location>
        <begin position="1"/>
        <end position="59"/>
    </location>
</feature>
<comment type="caution">
    <text evidence="3">The sequence shown here is derived from an EMBL/GenBank/DDBJ whole genome shotgun (WGS) entry which is preliminary data.</text>
</comment>
<dbReference type="Proteomes" id="UP000696280">
    <property type="component" value="Unassembled WGS sequence"/>
</dbReference>
<organism evidence="3 4">
    <name type="scientific">Hymenoscyphus fraxineus</name>
    <dbReference type="NCBI Taxonomy" id="746836"/>
    <lineage>
        <taxon>Eukaryota</taxon>
        <taxon>Fungi</taxon>
        <taxon>Dikarya</taxon>
        <taxon>Ascomycota</taxon>
        <taxon>Pezizomycotina</taxon>
        <taxon>Leotiomycetes</taxon>
        <taxon>Helotiales</taxon>
        <taxon>Helotiaceae</taxon>
        <taxon>Hymenoscyphus</taxon>
    </lineage>
</organism>
<feature type="compositionally biased region" description="Acidic residues" evidence="2">
    <location>
        <begin position="46"/>
        <end position="59"/>
    </location>
</feature>
<proteinExistence type="inferred from homology"/>
<dbReference type="GO" id="GO:0032797">
    <property type="term" value="C:SMN complex"/>
    <property type="evidence" value="ECO:0007669"/>
    <property type="project" value="TreeGrafter"/>
</dbReference>
<dbReference type="OrthoDB" id="428895at2759"/>